<feature type="region of interest" description="Disordered" evidence="1">
    <location>
        <begin position="582"/>
        <end position="630"/>
    </location>
</feature>
<gene>
    <name evidence="3" type="ORF">EHF44_21895</name>
</gene>
<reference evidence="4" key="1">
    <citation type="submission" date="2018-11" db="EMBL/GenBank/DDBJ databases">
        <title>FDA dAtabase for Regulatory Grade micrObial Sequences (FDA-ARGOS): Supporting development and validation of Infectious Disease Dx tests.</title>
        <authorList>
            <person name="Goldberg B."/>
            <person name="Campos J."/>
            <person name="Tallon L."/>
            <person name="Sadzewicz L."/>
            <person name="Zhao X."/>
            <person name="Vavikolanu K."/>
            <person name="Mehta A."/>
            <person name="Aluvathingal J."/>
            <person name="Nadendla S."/>
            <person name="Geyer C."/>
            <person name="Nandy P."/>
            <person name="Yan Y."/>
            <person name="Sichtig H."/>
        </authorList>
    </citation>
    <scope>NUCLEOTIDE SEQUENCE [LARGE SCALE GENOMIC DNA]</scope>
    <source>
        <strain evidence="4">FDAARGOS_614</strain>
    </source>
</reference>
<dbReference type="AlphaFoldDB" id="A0A3G8H6B9"/>
<evidence type="ECO:0000259" key="2">
    <source>
        <dbReference type="Pfam" id="PF12146"/>
    </source>
</evidence>
<keyword evidence="3" id="KW-0378">Hydrolase</keyword>
<name>A0A3G8H6B9_9BURK</name>
<protein>
    <submittedName>
        <fullName evidence="3">Alpha/beta hydrolase</fullName>
    </submittedName>
</protein>
<dbReference type="PANTHER" id="PTHR43265">
    <property type="entry name" value="ESTERASE ESTD"/>
    <property type="match status" value="1"/>
</dbReference>
<dbReference type="RefSeq" id="WP_124685808.1">
    <property type="nucleotide sequence ID" value="NZ_CP033970.1"/>
</dbReference>
<dbReference type="Pfam" id="PF12146">
    <property type="entry name" value="Hydrolase_4"/>
    <property type="match status" value="1"/>
</dbReference>
<dbReference type="PANTHER" id="PTHR43265:SF1">
    <property type="entry name" value="ESTERASE ESTD"/>
    <property type="match status" value="1"/>
</dbReference>
<dbReference type="OrthoDB" id="5379975at2"/>
<feature type="domain" description="Serine aminopeptidase S33" evidence="2">
    <location>
        <begin position="32"/>
        <end position="155"/>
    </location>
</feature>
<dbReference type="InterPro" id="IPR022742">
    <property type="entry name" value="Hydrolase_4"/>
</dbReference>
<proteinExistence type="predicted"/>
<feature type="compositionally biased region" description="Low complexity" evidence="1">
    <location>
        <begin position="582"/>
        <end position="591"/>
    </location>
</feature>
<accession>A0A3G8H6B9</accession>
<dbReference type="KEGG" id="cpau:EHF44_21895"/>
<dbReference type="InterPro" id="IPR053145">
    <property type="entry name" value="AB_hydrolase_Est10"/>
</dbReference>
<evidence type="ECO:0000256" key="1">
    <source>
        <dbReference type="SAM" id="MobiDB-lite"/>
    </source>
</evidence>
<dbReference type="EMBL" id="CP033970">
    <property type="protein sequence ID" value="AZG16077.1"/>
    <property type="molecule type" value="Genomic_DNA"/>
</dbReference>
<dbReference type="GO" id="GO:0052689">
    <property type="term" value="F:carboxylic ester hydrolase activity"/>
    <property type="evidence" value="ECO:0007669"/>
    <property type="project" value="TreeGrafter"/>
</dbReference>
<evidence type="ECO:0000313" key="3">
    <source>
        <dbReference type="EMBL" id="AZG16077.1"/>
    </source>
</evidence>
<dbReference type="Proteomes" id="UP000270411">
    <property type="component" value="Chromosome 2"/>
</dbReference>
<organism evidence="3 4">
    <name type="scientific">Cupriavidus pauculus</name>
    <dbReference type="NCBI Taxonomy" id="82633"/>
    <lineage>
        <taxon>Bacteria</taxon>
        <taxon>Pseudomonadati</taxon>
        <taxon>Pseudomonadota</taxon>
        <taxon>Betaproteobacteria</taxon>
        <taxon>Burkholderiales</taxon>
        <taxon>Burkholderiaceae</taxon>
        <taxon>Cupriavidus</taxon>
    </lineage>
</organism>
<evidence type="ECO:0000313" key="4">
    <source>
        <dbReference type="Proteomes" id="UP000270411"/>
    </source>
</evidence>
<sequence>MKRVTFDGCAGWLHGARGNTGVVLCAPHGHEMMWAHRAFRHLADHLAQAGVPVLRFDYRGTGDAADLPGGIDPLAAALDDIAAATTLLRRTSGATRVVLCGLRLGASLAALAATRIDAAGVVMLAPVLDGRLYLRELRALHAGWRNSAIPELDVPPTPAGAQDVLSFRLPATTLAAIQSIRIDATLVLPRTLLLDAWPDPGSPLARLAGDLREAGIDIELDGFAEYPDMMRSAEFADVPAQACRRITGWIGADAANAAPAPVGPVPTPDALAPPALDGVAEHPVWIDNARLFGVLCTPAPRARDARPNTVVIFPNTGGNHHVGDGRLFVEVSRQLARHGFAALRLDVSSLGDAPGAAQRMDLQTIYAETPRRDLAAAVDAMRARGFRCVVLAGICSGAFLSLHAALANRGVNGLMLVNLVKFRWDAADNAAASDHLRPAHVYLAAACKWENWRRLMRGELGLRRLAAAMARRVRQRLRERRETAPAEVAEPSPQTVPAFASAAVREFERRGVRTLFLYGASDVGLHEAHLGLGKRLEALEGLRHVRLQTLPLLDHSLFLTESRDAFAAQLLAHLGQMPQAKAAPVAHKPPATQWRPASPRKSNHGMAAETRGERARASADASKPARGRAR</sequence>
<dbReference type="SUPFAM" id="SSF53474">
    <property type="entry name" value="alpha/beta-Hydrolases"/>
    <property type="match status" value="2"/>
</dbReference>
<dbReference type="Gene3D" id="3.40.50.1820">
    <property type="entry name" value="alpha/beta hydrolase"/>
    <property type="match status" value="2"/>
</dbReference>
<dbReference type="InterPro" id="IPR029058">
    <property type="entry name" value="AB_hydrolase_fold"/>
</dbReference>